<feature type="compositionally biased region" description="Polar residues" evidence="2">
    <location>
        <begin position="65"/>
        <end position="75"/>
    </location>
</feature>
<dbReference type="Pfam" id="PF12796">
    <property type="entry name" value="Ank_2"/>
    <property type="match status" value="1"/>
</dbReference>
<accession>A0AAE0EYT2</accession>
<dbReference type="Gene3D" id="1.25.40.20">
    <property type="entry name" value="Ankyrin repeat-containing domain"/>
    <property type="match status" value="1"/>
</dbReference>
<gene>
    <name evidence="3" type="ORF">CYMTET_45250</name>
</gene>
<keyword evidence="1" id="KW-0040">ANK repeat</keyword>
<name>A0AAE0EYT2_9CHLO</name>
<feature type="repeat" description="ANK" evidence="1">
    <location>
        <begin position="98"/>
        <end position="130"/>
    </location>
</feature>
<protein>
    <submittedName>
        <fullName evidence="3">Uncharacterized protein</fullName>
    </submittedName>
</protein>
<dbReference type="PROSITE" id="PS50088">
    <property type="entry name" value="ANK_REPEAT"/>
    <property type="match status" value="1"/>
</dbReference>
<dbReference type="SUPFAM" id="SSF48403">
    <property type="entry name" value="Ankyrin repeat"/>
    <property type="match status" value="1"/>
</dbReference>
<dbReference type="Proteomes" id="UP001190700">
    <property type="component" value="Unassembled WGS sequence"/>
</dbReference>
<evidence type="ECO:0000313" key="4">
    <source>
        <dbReference type="Proteomes" id="UP001190700"/>
    </source>
</evidence>
<feature type="region of interest" description="Disordered" evidence="2">
    <location>
        <begin position="1"/>
        <end position="77"/>
    </location>
</feature>
<comment type="caution">
    <text evidence="3">The sequence shown here is derived from an EMBL/GenBank/DDBJ whole genome shotgun (WGS) entry which is preliminary data.</text>
</comment>
<evidence type="ECO:0000313" key="3">
    <source>
        <dbReference type="EMBL" id="KAK3245167.1"/>
    </source>
</evidence>
<sequence length="145" mass="14711">MRPAGVQGCDPDGAVPRGRGALASAPQSFAPQGIPGRPVRSLGGVNRFMVGEGGRIRGGKAGASEQATLPESSMPNAGRRQQWELLEKGSEVDAQDGEGRTALTVALAFGQEAAARALLEAGAGVNAGTGRRPLHAAAEKGMVEI</sequence>
<dbReference type="InterPro" id="IPR036770">
    <property type="entry name" value="Ankyrin_rpt-contain_sf"/>
</dbReference>
<reference evidence="3 4" key="1">
    <citation type="journal article" date="2015" name="Genome Biol. Evol.">
        <title>Comparative Genomics of a Bacterivorous Green Alga Reveals Evolutionary Causalities and Consequences of Phago-Mixotrophic Mode of Nutrition.</title>
        <authorList>
            <person name="Burns J.A."/>
            <person name="Paasch A."/>
            <person name="Narechania A."/>
            <person name="Kim E."/>
        </authorList>
    </citation>
    <scope>NUCLEOTIDE SEQUENCE [LARGE SCALE GENOMIC DNA]</scope>
    <source>
        <strain evidence="3 4">PLY_AMNH</strain>
    </source>
</reference>
<evidence type="ECO:0000256" key="2">
    <source>
        <dbReference type="SAM" id="MobiDB-lite"/>
    </source>
</evidence>
<dbReference type="EMBL" id="LGRX02030948">
    <property type="protein sequence ID" value="KAK3245167.1"/>
    <property type="molecule type" value="Genomic_DNA"/>
</dbReference>
<dbReference type="PROSITE" id="PS50297">
    <property type="entry name" value="ANK_REP_REGION"/>
    <property type="match status" value="1"/>
</dbReference>
<proteinExistence type="predicted"/>
<evidence type="ECO:0000256" key="1">
    <source>
        <dbReference type="PROSITE-ProRule" id="PRU00023"/>
    </source>
</evidence>
<dbReference type="AlphaFoldDB" id="A0AAE0EYT2"/>
<keyword evidence="4" id="KW-1185">Reference proteome</keyword>
<dbReference type="InterPro" id="IPR002110">
    <property type="entry name" value="Ankyrin_rpt"/>
</dbReference>
<organism evidence="3 4">
    <name type="scientific">Cymbomonas tetramitiformis</name>
    <dbReference type="NCBI Taxonomy" id="36881"/>
    <lineage>
        <taxon>Eukaryota</taxon>
        <taxon>Viridiplantae</taxon>
        <taxon>Chlorophyta</taxon>
        <taxon>Pyramimonadophyceae</taxon>
        <taxon>Pyramimonadales</taxon>
        <taxon>Pyramimonadaceae</taxon>
        <taxon>Cymbomonas</taxon>
    </lineage>
</organism>